<dbReference type="AlphaFoldDB" id="A0A556TQ75"/>
<dbReference type="PANTHER" id="PTHR15751">
    <property type="entry name" value="TRAFFICKING KINESIN-BINDING PROTEIN"/>
    <property type="match status" value="1"/>
</dbReference>
<sequence length="231" mass="26214">MCIRSLLTASEFQQDVEKTADSEKTNCKRTIVTKLDTTALPRIASASGLSPLVNPQTLHLQRHHPESQATTIPTHQEEQYVSEEEPRQDHELYRDAETITDVCNSTDLPEVEIISLLEEQLPHYQLRADTLYGYDHDDWLHTPLIPPDINIDLTTEQIEETLKYFQGFITDASLFTNFSPSDSGRDAVRSLIFYLLLDPLVEKRMGCWDDACEYVTSGAGQQDLRLTAEGD</sequence>
<dbReference type="EMBL" id="VCAZ01000010">
    <property type="protein sequence ID" value="TSK34854.1"/>
    <property type="molecule type" value="Genomic_DNA"/>
</dbReference>
<evidence type="ECO:0000313" key="7">
    <source>
        <dbReference type="Proteomes" id="UP000319801"/>
    </source>
</evidence>
<dbReference type="PANTHER" id="PTHR15751:SF11">
    <property type="entry name" value="TRAFFICKING KINESIN-BINDING PROTEIN 1"/>
    <property type="match status" value="1"/>
</dbReference>
<dbReference type="GO" id="GO:0005739">
    <property type="term" value="C:mitochondrion"/>
    <property type="evidence" value="ECO:0007669"/>
    <property type="project" value="UniProtKB-SubCell"/>
</dbReference>
<keyword evidence="7" id="KW-1185">Reference proteome</keyword>
<evidence type="ECO:0000256" key="2">
    <source>
        <dbReference type="ARBA" id="ARBA00023054"/>
    </source>
</evidence>
<evidence type="ECO:0000256" key="3">
    <source>
        <dbReference type="ARBA" id="ARBA00023128"/>
    </source>
</evidence>
<dbReference type="GO" id="GO:0050811">
    <property type="term" value="F:GABA receptor binding"/>
    <property type="evidence" value="ECO:0007669"/>
    <property type="project" value="TreeGrafter"/>
</dbReference>
<dbReference type="InterPro" id="IPR006933">
    <property type="entry name" value="HAP1_N"/>
</dbReference>
<dbReference type="OrthoDB" id="10067624at2759"/>
<dbReference type="GO" id="GO:0098957">
    <property type="term" value="P:anterograde axonal transport of mitochondrion"/>
    <property type="evidence" value="ECO:0007669"/>
    <property type="project" value="TreeGrafter"/>
</dbReference>
<proteinExistence type="predicted"/>
<dbReference type="Pfam" id="PF04849">
    <property type="entry name" value="HAP1_N"/>
    <property type="match status" value="1"/>
</dbReference>
<dbReference type="GO" id="GO:0031410">
    <property type="term" value="C:cytoplasmic vesicle"/>
    <property type="evidence" value="ECO:0007669"/>
    <property type="project" value="TreeGrafter"/>
</dbReference>
<organism evidence="6 7">
    <name type="scientific">Bagarius yarrelli</name>
    <name type="common">Goonch</name>
    <name type="synonym">Bagrus yarrelli</name>
    <dbReference type="NCBI Taxonomy" id="175774"/>
    <lineage>
        <taxon>Eukaryota</taxon>
        <taxon>Metazoa</taxon>
        <taxon>Chordata</taxon>
        <taxon>Craniata</taxon>
        <taxon>Vertebrata</taxon>
        <taxon>Euteleostomi</taxon>
        <taxon>Actinopterygii</taxon>
        <taxon>Neopterygii</taxon>
        <taxon>Teleostei</taxon>
        <taxon>Ostariophysi</taxon>
        <taxon>Siluriformes</taxon>
        <taxon>Sisoridae</taxon>
        <taxon>Sisorinae</taxon>
        <taxon>Bagarius</taxon>
    </lineage>
</organism>
<keyword evidence="2" id="KW-0175">Coiled coil</keyword>
<dbReference type="Proteomes" id="UP000319801">
    <property type="component" value="Unassembled WGS sequence"/>
</dbReference>
<feature type="domain" description="HAP1 N-terminal" evidence="5">
    <location>
        <begin position="118"/>
        <end position="165"/>
    </location>
</feature>
<evidence type="ECO:0000313" key="6">
    <source>
        <dbReference type="EMBL" id="TSK34854.1"/>
    </source>
</evidence>
<dbReference type="GO" id="GO:0030425">
    <property type="term" value="C:dendrite"/>
    <property type="evidence" value="ECO:0007669"/>
    <property type="project" value="TreeGrafter"/>
</dbReference>
<dbReference type="GO" id="GO:0047496">
    <property type="term" value="P:vesicle transport along microtubule"/>
    <property type="evidence" value="ECO:0007669"/>
    <property type="project" value="TreeGrafter"/>
</dbReference>
<evidence type="ECO:0000256" key="1">
    <source>
        <dbReference type="ARBA" id="ARBA00004173"/>
    </source>
</evidence>
<feature type="region of interest" description="Disordered" evidence="4">
    <location>
        <begin position="64"/>
        <end position="89"/>
    </location>
</feature>
<evidence type="ECO:0000256" key="4">
    <source>
        <dbReference type="SAM" id="MobiDB-lite"/>
    </source>
</evidence>
<dbReference type="GO" id="GO:0008333">
    <property type="term" value="P:endosome to lysosome transport"/>
    <property type="evidence" value="ECO:0007669"/>
    <property type="project" value="TreeGrafter"/>
</dbReference>
<reference evidence="6 7" key="1">
    <citation type="journal article" date="2019" name="Genome Biol. Evol.">
        <title>Whole-Genome Sequencing of the Giant Devil Catfish, Bagarius yarrelli.</title>
        <authorList>
            <person name="Jiang W."/>
            <person name="Lv Y."/>
            <person name="Cheng L."/>
            <person name="Yang K."/>
            <person name="Chao B."/>
            <person name="Wang X."/>
            <person name="Li Y."/>
            <person name="Pan X."/>
            <person name="You X."/>
            <person name="Zhang Y."/>
            <person name="Yang J."/>
            <person name="Li J."/>
            <person name="Zhang X."/>
            <person name="Liu S."/>
            <person name="Sun C."/>
            <person name="Yang J."/>
            <person name="Shi Q."/>
        </authorList>
    </citation>
    <scope>NUCLEOTIDE SEQUENCE [LARGE SCALE GENOMIC DNA]</scope>
    <source>
        <strain evidence="6">JWS20170419001</strain>
        <tissue evidence="6">Muscle</tissue>
    </source>
</reference>
<dbReference type="GO" id="GO:0017022">
    <property type="term" value="F:myosin binding"/>
    <property type="evidence" value="ECO:0007669"/>
    <property type="project" value="TreeGrafter"/>
</dbReference>
<gene>
    <name evidence="6" type="ORF">Baya_4462</name>
</gene>
<accession>A0A556TQ75</accession>
<evidence type="ECO:0000259" key="5">
    <source>
        <dbReference type="Pfam" id="PF04849"/>
    </source>
</evidence>
<comment type="subcellular location">
    <subcellularLocation>
        <location evidence="1">Mitochondrion</location>
    </subcellularLocation>
</comment>
<protein>
    <submittedName>
        <fullName evidence="6">Trafficking kinesin-binding protein 1</fullName>
    </submittedName>
</protein>
<dbReference type="GO" id="GO:0022008">
    <property type="term" value="P:neurogenesis"/>
    <property type="evidence" value="ECO:0007669"/>
    <property type="project" value="TreeGrafter"/>
</dbReference>
<dbReference type="InterPro" id="IPR051946">
    <property type="entry name" value="Intracell_Traff-Reg"/>
</dbReference>
<name>A0A556TQ75_BAGYA</name>
<dbReference type="GO" id="GO:0048311">
    <property type="term" value="P:mitochondrion distribution"/>
    <property type="evidence" value="ECO:0007669"/>
    <property type="project" value="TreeGrafter"/>
</dbReference>
<keyword evidence="3" id="KW-0496">Mitochondrion</keyword>
<dbReference type="GO" id="GO:1904115">
    <property type="term" value="C:axon cytoplasm"/>
    <property type="evidence" value="ECO:0007669"/>
    <property type="project" value="GOC"/>
</dbReference>
<dbReference type="GO" id="GO:0006605">
    <property type="term" value="P:protein targeting"/>
    <property type="evidence" value="ECO:0007669"/>
    <property type="project" value="TreeGrafter"/>
</dbReference>
<comment type="caution">
    <text evidence="6">The sequence shown here is derived from an EMBL/GenBank/DDBJ whole genome shotgun (WGS) entry which is preliminary data.</text>
</comment>